<accession>A0ACB0LE17</accession>
<comment type="caution">
    <text evidence="1">The sequence shown here is derived from an EMBL/GenBank/DDBJ whole genome shotgun (WGS) entry which is preliminary data.</text>
</comment>
<dbReference type="EMBL" id="CASHSV030000513">
    <property type="protein sequence ID" value="CAJ2667566.1"/>
    <property type="molecule type" value="Genomic_DNA"/>
</dbReference>
<evidence type="ECO:0000313" key="1">
    <source>
        <dbReference type="EMBL" id="CAJ2667566.1"/>
    </source>
</evidence>
<organism evidence="1 2">
    <name type="scientific">Trifolium pratense</name>
    <name type="common">Red clover</name>
    <dbReference type="NCBI Taxonomy" id="57577"/>
    <lineage>
        <taxon>Eukaryota</taxon>
        <taxon>Viridiplantae</taxon>
        <taxon>Streptophyta</taxon>
        <taxon>Embryophyta</taxon>
        <taxon>Tracheophyta</taxon>
        <taxon>Spermatophyta</taxon>
        <taxon>Magnoliopsida</taxon>
        <taxon>eudicotyledons</taxon>
        <taxon>Gunneridae</taxon>
        <taxon>Pentapetalae</taxon>
        <taxon>rosids</taxon>
        <taxon>fabids</taxon>
        <taxon>Fabales</taxon>
        <taxon>Fabaceae</taxon>
        <taxon>Papilionoideae</taxon>
        <taxon>50 kb inversion clade</taxon>
        <taxon>NPAAA clade</taxon>
        <taxon>Hologalegina</taxon>
        <taxon>IRL clade</taxon>
        <taxon>Trifolieae</taxon>
        <taxon>Trifolium</taxon>
    </lineage>
</organism>
<name>A0ACB0LE17_TRIPR</name>
<sequence>MVVIREFNDDKANKETTFDVTRFTYFLEKDNSFLTPWSWKPNTSKNDTNSSTKEKKEKQYNYFHPESYFSYQERRNNAQIFHYNPYWSFERLYPQVIWYPVLVTSYNQAPTYVMFPTN</sequence>
<proteinExistence type="predicted"/>
<protein>
    <submittedName>
        <fullName evidence="1">Uncharacterized protein</fullName>
    </submittedName>
</protein>
<evidence type="ECO:0000313" key="2">
    <source>
        <dbReference type="Proteomes" id="UP001177021"/>
    </source>
</evidence>
<keyword evidence="2" id="KW-1185">Reference proteome</keyword>
<reference evidence="1" key="1">
    <citation type="submission" date="2023-10" db="EMBL/GenBank/DDBJ databases">
        <authorList>
            <person name="Rodriguez Cubillos JULIANA M."/>
            <person name="De Vega J."/>
        </authorList>
    </citation>
    <scope>NUCLEOTIDE SEQUENCE</scope>
</reference>
<gene>
    <name evidence="1" type="ORF">MILVUS5_LOCUS32149</name>
</gene>
<dbReference type="Proteomes" id="UP001177021">
    <property type="component" value="Unassembled WGS sequence"/>
</dbReference>